<accession>A0ABX2DXD6</accession>
<name>A0ABX2DXD6_9BACL</name>
<keyword evidence="1" id="KW-0489">Methyltransferase</keyword>
<dbReference type="RefSeq" id="WP_173138033.1">
    <property type="nucleotide sequence ID" value="NZ_JABMKX010000013.1"/>
</dbReference>
<keyword evidence="1" id="KW-0808">Transferase</keyword>
<proteinExistence type="predicted"/>
<protein>
    <submittedName>
        <fullName evidence="1">SAM-dependent methyltransferase</fullName>
    </submittedName>
</protein>
<organism evidence="1 2">
    <name type="scientific">Paenibacillus tritici</name>
    <dbReference type="NCBI Taxonomy" id="1873425"/>
    <lineage>
        <taxon>Bacteria</taxon>
        <taxon>Bacillati</taxon>
        <taxon>Bacillota</taxon>
        <taxon>Bacilli</taxon>
        <taxon>Bacillales</taxon>
        <taxon>Paenibacillaceae</taxon>
        <taxon>Paenibacillus</taxon>
    </lineage>
</organism>
<gene>
    <name evidence="1" type="ORF">HQN87_22975</name>
</gene>
<comment type="caution">
    <text evidence="1">The sequence shown here is derived from an EMBL/GenBank/DDBJ whole genome shotgun (WGS) entry which is preliminary data.</text>
</comment>
<dbReference type="GO" id="GO:0008168">
    <property type="term" value="F:methyltransferase activity"/>
    <property type="evidence" value="ECO:0007669"/>
    <property type="project" value="UniProtKB-KW"/>
</dbReference>
<dbReference type="EMBL" id="JABMKX010000013">
    <property type="protein sequence ID" value="NQX48194.1"/>
    <property type="molecule type" value="Genomic_DNA"/>
</dbReference>
<evidence type="ECO:0000313" key="1">
    <source>
        <dbReference type="EMBL" id="NQX48194.1"/>
    </source>
</evidence>
<keyword evidence="2" id="KW-1185">Reference proteome</keyword>
<reference evidence="1 2" key="1">
    <citation type="submission" date="2020-05" db="EMBL/GenBank/DDBJ databases">
        <title>Paenibacillus glebae, sp. nov., Paenibacillus humi sp. nov., Paenibacillus pedi sp. nov., Paenibacillus terrestris sp. nov. and Paenibacillus terricola sp. nov., isolated from a forest top soil sample.</title>
        <authorList>
            <person name="Qi S."/>
            <person name="Carlier A."/>
            <person name="Cnockaert M."/>
            <person name="Vandamme P."/>
        </authorList>
    </citation>
    <scope>NUCLEOTIDE SEQUENCE [LARGE SCALE GENOMIC DNA]</scope>
    <source>
        <strain evidence="1 2">LMG 29502</strain>
    </source>
</reference>
<dbReference type="Proteomes" id="UP000711047">
    <property type="component" value="Unassembled WGS sequence"/>
</dbReference>
<evidence type="ECO:0000313" key="2">
    <source>
        <dbReference type="Proteomes" id="UP000711047"/>
    </source>
</evidence>
<dbReference type="GO" id="GO:0032259">
    <property type="term" value="P:methylation"/>
    <property type="evidence" value="ECO:0007669"/>
    <property type="project" value="UniProtKB-KW"/>
</dbReference>
<sequence>MQTFNKAVAEQILRNEVDTRTLLSEYPEYKDEVLLEINAISSRGRSNLIQHSLRKYTSSATIAKNKIVKSGFNQTTINTFLPHIIKARFAIYLIEQLQFAVSSETSAGPVRFNLWDGFILQRLLFREKLVRKPVSLILFRVFWKLIINPKILMPLVNKQGIYCFYSKPLIKQLSALIGDRECLEIAAGDGTLTGFLNDNGTPCTATDDYSWAHYISYPAHVVRADAKTALNRYAPKVVICSWPVPGNPYEKHVFHSGSVEMYIVIGTRDPAITGDFDSYYNAKDFDMELNEELSRLILPPSEDNAVYIFTRK</sequence>